<dbReference type="AlphaFoldDB" id="A0A2L1TUT2"/>
<evidence type="ECO:0000313" key="8">
    <source>
        <dbReference type="EMBL" id="AVF24446.1"/>
    </source>
</evidence>
<accession>A0A6C0QMA7</accession>
<keyword evidence="5 6" id="KW-0949">S-adenosyl-L-methionine</keyword>
<evidence type="ECO:0000256" key="4">
    <source>
        <dbReference type="ARBA" id="ARBA00022679"/>
    </source>
</evidence>
<proteinExistence type="inferred from homology"/>
<evidence type="ECO:0000256" key="6">
    <source>
        <dbReference type="HAMAP-Rule" id="MF_01877"/>
    </source>
</evidence>
<reference evidence="10" key="1">
    <citation type="submission" date="2017-02" db="EMBL/GenBank/DDBJ databases">
        <title>Delineation of Paenibacillus larvae strains originating from foulbrood outbreaks.</title>
        <authorList>
            <person name="Beims H."/>
            <person name="Bunk B."/>
            <person name="Sproeer C."/>
            <person name="Mohr K.I."/>
            <person name="Pradella S."/>
            <person name="Guenther G."/>
            <person name="Rohde M."/>
            <person name="von der Ohe W."/>
            <person name="Steinert M."/>
        </authorList>
    </citation>
    <scope>NUCLEOTIDE SEQUENCE [LARGE SCALE GENOMIC DNA]</scope>
    <source>
        <strain evidence="10">Eric_III</strain>
    </source>
</reference>
<dbReference type="FunFam" id="3.40.1010.10:FF:000002">
    <property type="entry name" value="Ribosomal RNA small subunit methyltransferase I"/>
    <property type="match status" value="1"/>
</dbReference>
<dbReference type="FunFam" id="3.30.950.10:FF:000002">
    <property type="entry name" value="Ribosomal RNA small subunit methyltransferase I"/>
    <property type="match status" value="1"/>
</dbReference>
<dbReference type="EMBL" id="CP019655">
    <property type="protein sequence ID" value="AVF24446.1"/>
    <property type="molecule type" value="Genomic_DNA"/>
</dbReference>
<evidence type="ECO:0000256" key="1">
    <source>
        <dbReference type="ARBA" id="ARBA00022490"/>
    </source>
</evidence>
<comment type="similarity">
    <text evidence="6">Belongs to the methyltransferase superfamily. RsmI family.</text>
</comment>
<dbReference type="PIRSF" id="PIRSF005917">
    <property type="entry name" value="MTase_YraL"/>
    <property type="match status" value="1"/>
</dbReference>
<dbReference type="PANTHER" id="PTHR46111:SF1">
    <property type="entry name" value="RIBOSOMAL RNA SMALL SUBUNIT METHYLTRANSFERASE I"/>
    <property type="match status" value="1"/>
</dbReference>
<evidence type="ECO:0000256" key="3">
    <source>
        <dbReference type="ARBA" id="ARBA00022603"/>
    </source>
</evidence>
<evidence type="ECO:0000256" key="2">
    <source>
        <dbReference type="ARBA" id="ARBA00022552"/>
    </source>
</evidence>
<dbReference type="CDD" id="cd11648">
    <property type="entry name" value="RsmI"/>
    <property type="match status" value="1"/>
</dbReference>
<dbReference type="Proteomes" id="UP000239833">
    <property type="component" value="Chromosome"/>
</dbReference>
<dbReference type="InterPro" id="IPR014777">
    <property type="entry name" value="4pyrrole_Mease_sub1"/>
</dbReference>
<dbReference type="SUPFAM" id="SSF53790">
    <property type="entry name" value="Tetrapyrrole methylase"/>
    <property type="match status" value="1"/>
</dbReference>
<dbReference type="GO" id="GO:0070677">
    <property type="term" value="F:rRNA (cytosine-2'-O-)-methyltransferase activity"/>
    <property type="evidence" value="ECO:0007669"/>
    <property type="project" value="UniProtKB-UniRule"/>
</dbReference>
<accession>A0A8B6WUP0</accession>
<evidence type="ECO:0000313" key="9">
    <source>
        <dbReference type="EMBL" id="QHZ49408.1"/>
    </source>
</evidence>
<name>A0A2L1TUT2_9BACL</name>
<dbReference type="InterPro" id="IPR008189">
    <property type="entry name" value="rRNA_ssu_MeTfrase_I"/>
</dbReference>
<organism evidence="8 10">
    <name type="scientific">Paenibacillus larvae subsp. larvae</name>
    <dbReference type="NCBI Taxonomy" id="147375"/>
    <lineage>
        <taxon>Bacteria</taxon>
        <taxon>Bacillati</taxon>
        <taxon>Bacillota</taxon>
        <taxon>Bacilli</taxon>
        <taxon>Bacillales</taxon>
        <taxon>Paenibacillaceae</taxon>
        <taxon>Paenibacillus</taxon>
    </lineage>
</organism>
<keyword evidence="3 6" id="KW-0489">Methyltransferase</keyword>
<keyword evidence="1 6" id="KW-0963">Cytoplasm</keyword>
<dbReference type="EC" id="2.1.1.198" evidence="6"/>
<dbReference type="PANTHER" id="PTHR46111">
    <property type="entry name" value="RIBOSOMAL RNA SMALL SUBUNIT METHYLTRANSFERASE I"/>
    <property type="match status" value="1"/>
</dbReference>
<evidence type="ECO:0000313" key="10">
    <source>
        <dbReference type="Proteomes" id="UP000239833"/>
    </source>
</evidence>
<comment type="catalytic activity">
    <reaction evidence="6">
        <text>cytidine(1402) in 16S rRNA + S-adenosyl-L-methionine = 2'-O-methylcytidine(1402) in 16S rRNA + S-adenosyl-L-homocysteine + H(+)</text>
        <dbReference type="Rhea" id="RHEA:42924"/>
        <dbReference type="Rhea" id="RHEA-COMP:10285"/>
        <dbReference type="Rhea" id="RHEA-COMP:10286"/>
        <dbReference type="ChEBI" id="CHEBI:15378"/>
        <dbReference type="ChEBI" id="CHEBI:57856"/>
        <dbReference type="ChEBI" id="CHEBI:59789"/>
        <dbReference type="ChEBI" id="CHEBI:74495"/>
        <dbReference type="ChEBI" id="CHEBI:82748"/>
        <dbReference type="EC" id="2.1.1.198"/>
    </reaction>
</comment>
<evidence type="ECO:0000259" key="7">
    <source>
        <dbReference type="Pfam" id="PF00590"/>
    </source>
</evidence>
<keyword evidence="4 6" id="KW-0808">Transferase</keyword>
<dbReference type="InterPro" id="IPR000878">
    <property type="entry name" value="4pyrrol_Mease"/>
</dbReference>
<comment type="subcellular location">
    <subcellularLocation>
        <location evidence="6">Cytoplasm</location>
    </subcellularLocation>
</comment>
<dbReference type="RefSeq" id="WP_024095459.1">
    <property type="nucleotide sequence ID" value="NZ_CP019655.1"/>
</dbReference>
<dbReference type="Proteomes" id="UP000464330">
    <property type="component" value="Chromosome"/>
</dbReference>
<dbReference type="Gene3D" id="3.40.1010.10">
    <property type="entry name" value="Cobalt-precorrin-4 Transmethylase, Domain 1"/>
    <property type="match status" value="1"/>
</dbReference>
<dbReference type="InterPro" id="IPR018063">
    <property type="entry name" value="SAM_MeTrfase_RsmI_CS"/>
</dbReference>
<protein>
    <recommendedName>
        <fullName evidence="6">Ribosomal RNA small subunit methyltransferase I</fullName>
        <ecNumber evidence="6">2.1.1.198</ecNumber>
    </recommendedName>
    <alternativeName>
        <fullName evidence="6">16S rRNA 2'-O-ribose C1402 methyltransferase</fullName>
    </alternativeName>
    <alternativeName>
        <fullName evidence="6">rRNA (cytidine-2'-O-)-methyltransferase RsmI</fullName>
    </alternativeName>
</protein>
<feature type="domain" description="Tetrapyrrole methylase" evidence="7">
    <location>
        <begin position="16"/>
        <end position="213"/>
    </location>
</feature>
<evidence type="ECO:0000313" key="11">
    <source>
        <dbReference type="Proteomes" id="UP000464330"/>
    </source>
</evidence>
<dbReference type="InterPro" id="IPR035996">
    <property type="entry name" value="4pyrrol_Methylase_sf"/>
</dbReference>
<keyword evidence="2 6" id="KW-0698">rRNA processing</keyword>
<dbReference type="GO" id="GO:0005737">
    <property type="term" value="C:cytoplasm"/>
    <property type="evidence" value="ECO:0007669"/>
    <property type="project" value="UniProtKB-SubCell"/>
</dbReference>
<dbReference type="EMBL" id="CP019717">
    <property type="protein sequence ID" value="QHZ49408.1"/>
    <property type="molecule type" value="Genomic_DNA"/>
</dbReference>
<reference evidence="8 11" key="2">
    <citation type="journal article" date="2020" name="Int. J. Med. Microbiol.">
        <title>Discovery of Paenibacillus larvae ERIC V: Phenotypic and genomic comparison to genotypes ERIC I-IV reveal different inventories of virulence factors which correlate with epidemiological prevalences of American Foulbrood.</title>
        <authorList>
            <person name="Beims H."/>
            <person name="Bunk B."/>
            <person name="Erler S."/>
            <person name="Mohr K.I."/>
            <person name="Sproer C."/>
            <person name="Pradella S."/>
            <person name="Gunther G."/>
            <person name="Rohde M."/>
            <person name="von der Ohe W."/>
            <person name="Steinert M."/>
        </authorList>
    </citation>
    <scope>NUCLEOTIDE SEQUENCE</scope>
    <source>
        <strain evidence="8">Eric_III</strain>
        <strain evidence="9">Eric_V</strain>
    </source>
</reference>
<accession>A0A2L1TUT2</accession>
<dbReference type="NCBIfam" id="TIGR00096">
    <property type="entry name" value="16S rRNA (cytidine(1402)-2'-O)-methyltransferase"/>
    <property type="match status" value="1"/>
</dbReference>
<dbReference type="InterPro" id="IPR014776">
    <property type="entry name" value="4pyrrole_Mease_sub2"/>
</dbReference>
<dbReference type="Gene3D" id="3.30.950.10">
    <property type="entry name" value="Methyltransferase, Cobalt-precorrin-4 Transmethylase, Domain 2"/>
    <property type="match status" value="1"/>
</dbReference>
<dbReference type="HAMAP" id="MF_01877">
    <property type="entry name" value="16SrRNA_methyltr_I"/>
    <property type="match status" value="1"/>
</dbReference>
<evidence type="ECO:0000256" key="5">
    <source>
        <dbReference type="ARBA" id="ARBA00022691"/>
    </source>
</evidence>
<comment type="function">
    <text evidence="6">Catalyzes the 2'-O-methylation of the ribose of cytidine 1402 (C1402) in 16S rRNA.</text>
</comment>
<dbReference type="PROSITE" id="PS01296">
    <property type="entry name" value="RSMI"/>
    <property type="match status" value="1"/>
</dbReference>
<dbReference type="STRING" id="147375.BXP28_17905"/>
<sequence length="289" mass="32572">MKIQKSYQNTESGGVLYLVGTPIGNLEDITYRAVRILQEAEIIAAEDTRQTRKLLTHLGISGRLVSYHEHNKRASGPELIRLMKEGTTIALVSDAGLPAISDPGTDLAQMAMEEGIPVIPIPGPNAALSALIASGMPTDAFTFLGFMPRDRKRLEEHLKRWKHVSSTFLLYESPHRIIKTLEGIEEHWGNRQICLARELTKRHEEFVRGSVRECLAHLEEYPPIGEYCLIVEGTGEADAEEEIWWKKLSLEEHVAHYLALHGNKKEAIKQTAADRKLPKREVYNHLLDS</sequence>
<gene>
    <name evidence="6 8" type="primary">rsmI</name>
    <name evidence="8" type="ORF">ERICIII_00185</name>
    <name evidence="9" type="ORF">ERICV_00180</name>
</gene>
<dbReference type="Pfam" id="PF00590">
    <property type="entry name" value="TP_methylase"/>
    <property type="match status" value="1"/>
</dbReference>
<dbReference type="GeneID" id="64217068"/>